<organism evidence="2 3">
    <name type="scientific">Limnoglobus roseus</name>
    <dbReference type="NCBI Taxonomy" id="2598579"/>
    <lineage>
        <taxon>Bacteria</taxon>
        <taxon>Pseudomonadati</taxon>
        <taxon>Planctomycetota</taxon>
        <taxon>Planctomycetia</taxon>
        <taxon>Gemmatales</taxon>
        <taxon>Gemmataceae</taxon>
        <taxon>Limnoglobus</taxon>
    </lineage>
</organism>
<dbReference type="KEGG" id="lrs:PX52LOC_03818"/>
<feature type="region of interest" description="Disordered" evidence="1">
    <location>
        <begin position="343"/>
        <end position="366"/>
    </location>
</feature>
<dbReference type="RefSeq" id="WP_149111521.1">
    <property type="nucleotide sequence ID" value="NZ_CP042425.1"/>
</dbReference>
<evidence type="ECO:0000313" key="2">
    <source>
        <dbReference type="EMBL" id="QEL16844.1"/>
    </source>
</evidence>
<proteinExistence type="predicted"/>
<gene>
    <name evidence="2" type="ORF">PX52LOC_03818</name>
</gene>
<sequence>MARSGENRTRNLEVPIAVGSQTFQFRLHTRPLDLGPARRVTYYWMDTSLFRRFEADAAFEQFRAVVGHGIAVARRVDAAEPLDRQTQYACATCYPLVADSRGMQAAYRDAYLAPGRTREDDAELPDDQRGQIRQVVGARDGGLVRAALDEILGRFDPPEWVRPFLQEAFQRWVGSGVVRLRQSGLDGMESFVREVDGWIARYRRTGGNAWVRHFVNLFAYECKVAFYSFYAAAWQALIPWLVRHRGLDAVSERFLRFWHHQNPTTAGPGGRDAFNGQVLALHPLSGFLMTDPALLAVAGRFFATGAHDRVMVRDEVTSCPEYWDLIGVILTAACKYRNALDRQGRDRGRGGEVTLSGREAGSADGDEGPTAFLRDYVASLNIPCRGCRSVLGLASFEPAGERAEEFRVHLACGACRAAETRVVTRAELISWFRPGE</sequence>
<evidence type="ECO:0000313" key="3">
    <source>
        <dbReference type="Proteomes" id="UP000324974"/>
    </source>
</evidence>
<dbReference type="Proteomes" id="UP000324974">
    <property type="component" value="Chromosome"/>
</dbReference>
<keyword evidence="3" id="KW-1185">Reference proteome</keyword>
<dbReference type="EMBL" id="CP042425">
    <property type="protein sequence ID" value="QEL16844.1"/>
    <property type="molecule type" value="Genomic_DNA"/>
</dbReference>
<name>A0A5C1AI84_9BACT</name>
<reference evidence="3" key="1">
    <citation type="submission" date="2019-08" db="EMBL/GenBank/DDBJ databases">
        <title>Limnoglobus roseus gen. nov., sp. nov., a novel freshwater planctomycete with a giant genome from the family Gemmataceae.</title>
        <authorList>
            <person name="Kulichevskaya I.S."/>
            <person name="Naumoff D.G."/>
            <person name="Miroshnikov K."/>
            <person name="Ivanova A."/>
            <person name="Philippov D.A."/>
            <person name="Hakobyan A."/>
            <person name="Rijpstra I.C."/>
            <person name="Sinninghe Damste J.S."/>
            <person name="Liesack W."/>
            <person name="Dedysh S.N."/>
        </authorList>
    </citation>
    <scope>NUCLEOTIDE SEQUENCE [LARGE SCALE GENOMIC DNA]</scope>
    <source>
        <strain evidence="3">PX52</strain>
    </source>
</reference>
<evidence type="ECO:0000256" key="1">
    <source>
        <dbReference type="SAM" id="MobiDB-lite"/>
    </source>
</evidence>
<accession>A0A5C1AI84</accession>
<dbReference type="AlphaFoldDB" id="A0A5C1AI84"/>
<dbReference type="OrthoDB" id="264961at2"/>
<protein>
    <submittedName>
        <fullName evidence="2">Uncharacterized protein</fullName>
    </submittedName>
</protein>